<proteinExistence type="predicted"/>
<evidence type="ECO:0000256" key="1">
    <source>
        <dbReference type="SAM" id="Phobius"/>
    </source>
</evidence>
<name>A0A0E0BFE1_9ORYZ</name>
<dbReference type="HOGENOM" id="CLU_184754_0_0_1"/>
<reference evidence="2" key="1">
    <citation type="submission" date="2015-04" db="UniProtKB">
        <authorList>
            <consortium name="EnsemblPlants"/>
        </authorList>
    </citation>
    <scope>IDENTIFICATION</scope>
</reference>
<protein>
    <submittedName>
        <fullName evidence="2">Uncharacterized protein</fullName>
    </submittedName>
</protein>
<keyword evidence="1" id="KW-0472">Membrane</keyword>
<reference evidence="2" key="2">
    <citation type="submission" date="2018-05" db="EMBL/GenBank/DDBJ databases">
        <title>OgluRS3 (Oryza glumaepatula Reference Sequence Version 3).</title>
        <authorList>
            <person name="Zhang J."/>
            <person name="Kudrna D."/>
            <person name="Lee S."/>
            <person name="Talag J."/>
            <person name="Welchert J."/>
            <person name="Wing R.A."/>
        </authorList>
    </citation>
    <scope>NUCLEOTIDE SEQUENCE [LARGE SCALE GENOMIC DNA]</scope>
</reference>
<keyword evidence="3" id="KW-1185">Reference proteome</keyword>
<keyword evidence="1" id="KW-1133">Transmembrane helix</keyword>
<dbReference type="Proteomes" id="UP000026961">
    <property type="component" value="Chromosome 11"/>
</dbReference>
<accession>A0A0E0BFE1</accession>
<evidence type="ECO:0000313" key="3">
    <source>
        <dbReference type="Proteomes" id="UP000026961"/>
    </source>
</evidence>
<dbReference type="AlphaFoldDB" id="A0A0E0BFE1"/>
<feature type="transmembrane region" description="Helical" evidence="1">
    <location>
        <begin position="44"/>
        <end position="65"/>
    </location>
</feature>
<organism evidence="2">
    <name type="scientific">Oryza glumipatula</name>
    <dbReference type="NCBI Taxonomy" id="40148"/>
    <lineage>
        <taxon>Eukaryota</taxon>
        <taxon>Viridiplantae</taxon>
        <taxon>Streptophyta</taxon>
        <taxon>Embryophyta</taxon>
        <taxon>Tracheophyta</taxon>
        <taxon>Spermatophyta</taxon>
        <taxon>Magnoliopsida</taxon>
        <taxon>Liliopsida</taxon>
        <taxon>Poales</taxon>
        <taxon>Poaceae</taxon>
        <taxon>BOP clade</taxon>
        <taxon>Oryzoideae</taxon>
        <taxon>Oryzeae</taxon>
        <taxon>Oryzinae</taxon>
        <taxon>Oryza</taxon>
    </lineage>
</organism>
<sequence>MESDRNLFLRFGVPCPLHRKEPFPRGANLKVSGPSSLSLLSSGVRLLIIFVVVGCPTPSDVFYAINRMRWLCLSRKKVLKDRRRGFGTIATLIHF</sequence>
<keyword evidence="1" id="KW-0812">Transmembrane</keyword>
<evidence type="ECO:0000313" key="2">
    <source>
        <dbReference type="EnsemblPlants" id="OGLUM11G02960.1"/>
    </source>
</evidence>
<dbReference type="Gramene" id="OGLUM11G02960.1">
    <property type="protein sequence ID" value="OGLUM11G02960.1"/>
    <property type="gene ID" value="OGLUM11G02960"/>
</dbReference>
<dbReference type="EnsemblPlants" id="OGLUM11G02960.1">
    <property type="protein sequence ID" value="OGLUM11G02960.1"/>
    <property type="gene ID" value="OGLUM11G02960"/>
</dbReference>